<dbReference type="Proteomes" id="UP000198341">
    <property type="component" value="Chromosome 13"/>
</dbReference>
<name>K8EN29_9CHLO</name>
<feature type="compositionally biased region" description="Basic residues" evidence="1">
    <location>
        <begin position="72"/>
        <end position="89"/>
    </location>
</feature>
<dbReference type="RefSeq" id="XP_007509628.1">
    <property type="nucleotide sequence ID" value="XM_007509566.1"/>
</dbReference>
<feature type="compositionally biased region" description="Basic residues" evidence="1">
    <location>
        <begin position="1"/>
        <end position="12"/>
    </location>
</feature>
<proteinExistence type="predicted"/>
<dbReference type="EMBL" id="FO082266">
    <property type="protein sequence ID" value="CCO19431.1"/>
    <property type="molecule type" value="Genomic_DNA"/>
</dbReference>
<reference evidence="2 3" key="1">
    <citation type="submission" date="2011-10" db="EMBL/GenBank/DDBJ databases">
        <authorList>
            <person name="Genoscope - CEA"/>
        </authorList>
    </citation>
    <scope>NUCLEOTIDE SEQUENCE [LARGE SCALE GENOMIC DNA]</scope>
    <source>
        <strain evidence="2 3">RCC 1105</strain>
    </source>
</reference>
<gene>
    <name evidence="2" type="ordered locus">Bathy13g00460</name>
</gene>
<evidence type="ECO:0000256" key="1">
    <source>
        <dbReference type="SAM" id="MobiDB-lite"/>
    </source>
</evidence>
<protein>
    <submittedName>
        <fullName evidence="2">Uncharacterized protein</fullName>
    </submittedName>
</protein>
<feature type="compositionally biased region" description="Basic and acidic residues" evidence="1">
    <location>
        <begin position="18"/>
        <end position="50"/>
    </location>
</feature>
<evidence type="ECO:0000313" key="3">
    <source>
        <dbReference type="Proteomes" id="UP000198341"/>
    </source>
</evidence>
<dbReference type="GeneID" id="19012006"/>
<evidence type="ECO:0000313" key="2">
    <source>
        <dbReference type="EMBL" id="CCO19431.1"/>
    </source>
</evidence>
<sequence>MAKKNSTKKRQSRIADALVRERKQLEKQRERELKMKEEEEKTSVGRQMREKRSKKHENTKGGVRVLTGGIQKQKKSSKREGKNRHKIVRGVRVGNATKIRKNVTYGGITIKDSESKKAVLEMLKAEDRMMV</sequence>
<dbReference type="KEGG" id="bpg:Bathy13g00460"/>
<feature type="region of interest" description="Disordered" evidence="1">
    <location>
        <begin position="1"/>
        <end position="91"/>
    </location>
</feature>
<keyword evidence="3" id="KW-1185">Reference proteome</keyword>
<accession>K8EN29</accession>
<dbReference type="AlphaFoldDB" id="K8EN29"/>
<organism evidence="2 3">
    <name type="scientific">Bathycoccus prasinos</name>
    <dbReference type="NCBI Taxonomy" id="41875"/>
    <lineage>
        <taxon>Eukaryota</taxon>
        <taxon>Viridiplantae</taxon>
        <taxon>Chlorophyta</taxon>
        <taxon>Mamiellophyceae</taxon>
        <taxon>Mamiellales</taxon>
        <taxon>Bathycoccaceae</taxon>
        <taxon>Bathycoccus</taxon>
    </lineage>
</organism>